<dbReference type="GO" id="GO:1990961">
    <property type="term" value="P:xenobiotic detoxification by transmembrane export across the plasma membrane"/>
    <property type="evidence" value="ECO:0007669"/>
    <property type="project" value="InterPro"/>
</dbReference>
<comment type="subcellular location">
    <subcellularLocation>
        <location evidence="8">Cell inner membrane</location>
        <topology evidence="8">Multi-pass membrane protein</topology>
    </subcellularLocation>
    <subcellularLocation>
        <location evidence="1">Cell membrane</location>
        <topology evidence="1">Multi-pass membrane protein</topology>
    </subcellularLocation>
</comment>
<dbReference type="PANTHER" id="PTHR43124:SF3">
    <property type="entry name" value="CHLORAMPHENICOL EFFLUX PUMP RV0191"/>
    <property type="match status" value="1"/>
</dbReference>
<proteinExistence type="inferred from homology"/>
<dbReference type="InterPro" id="IPR050189">
    <property type="entry name" value="MFS_Efflux_Transporters"/>
</dbReference>
<dbReference type="Pfam" id="PF07690">
    <property type="entry name" value="MFS_1"/>
    <property type="match status" value="1"/>
</dbReference>
<keyword evidence="3 8" id="KW-0813">Transport</keyword>
<keyword evidence="4" id="KW-1003">Cell membrane</keyword>
<keyword evidence="7 8" id="KW-0472">Membrane</keyword>
<feature type="transmembrane region" description="Helical" evidence="8">
    <location>
        <begin position="207"/>
        <end position="230"/>
    </location>
</feature>
<dbReference type="PANTHER" id="PTHR43124">
    <property type="entry name" value="PURINE EFFLUX PUMP PBUE"/>
    <property type="match status" value="1"/>
</dbReference>
<feature type="domain" description="Major facilitator superfamily (MFS) profile" evidence="9">
    <location>
        <begin position="1"/>
        <end position="390"/>
    </location>
</feature>
<feature type="transmembrane region" description="Helical" evidence="8">
    <location>
        <begin position="73"/>
        <end position="92"/>
    </location>
</feature>
<dbReference type="InterPro" id="IPR036259">
    <property type="entry name" value="MFS_trans_sf"/>
</dbReference>
<dbReference type="EMBL" id="JACIDW010000012">
    <property type="protein sequence ID" value="MBB3965835.1"/>
    <property type="molecule type" value="Genomic_DNA"/>
</dbReference>
<comment type="caution">
    <text evidence="10">The sequence shown here is derived from an EMBL/GenBank/DDBJ whole genome shotgun (WGS) entry which is preliminary data.</text>
</comment>
<feature type="transmembrane region" description="Helical" evidence="8">
    <location>
        <begin position="242"/>
        <end position="263"/>
    </location>
</feature>
<evidence type="ECO:0000313" key="11">
    <source>
        <dbReference type="Proteomes" id="UP000582090"/>
    </source>
</evidence>
<dbReference type="CDD" id="cd17320">
    <property type="entry name" value="MFS_MdfA_MDR_like"/>
    <property type="match status" value="1"/>
</dbReference>
<dbReference type="InterPro" id="IPR011701">
    <property type="entry name" value="MFS"/>
</dbReference>
<sequence>MMRPAPRFSTITLLCALSVVPLNVFVPSLANIAQDFHTSYAVVSLSLAGYAIVAVAVEMIMGPLSDRFGRRPIILANLALFTAGSIGCALASDIWTFLVARMLQATITSCYPVAMAVIRDTVGRERTASRIGYTAMIWAIAPMLAPAFGGSVDQALGWRTIFWCLALAGAAMFTLCWFDLGETNKARAGSIAQQFRAYPALFRMPRFWAYGLCMSFSVGAFYAFLAGAPLAATSAFDLEPGVLGFFMGVTTLGYIFGSFLSGRYAGRVPLTNMMIVGRIVACACPIFGLTLFLIGFGSALTLFGPFILIGVGNGLTMPSANAGMLSVRPDLAGSAAGLAGAMTVGGGAVLSSITGAVLTQNNATYGLFTIVLLSTATGLLAASLAAVAEKRDLARAPATSAPAASQVEGG</sequence>
<feature type="transmembrane region" description="Helical" evidence="8">
    <location>
        <begin position="130"/>
        <end position="148"/>
    </location>
</feature>
<feature type="transmembrane region" description="Helical" evidence="8">
    <location>
        <begin position="275"/>
        <end position="296"/>
    </location>
</feature>
<dbReference type="InterPro" id="IPR020846">
    <property type="entry name" value="MFS_dom"/>
</dbReference>
<dbReference type="GO" id="GO:0005886">
    <property type="term" value="C:plasma membrane"/>
    <property type="evidence" value="ECO:0007669"/>
    <property type="project" value="UniProtKB-SubCell"/>
</dbReference>
<keyword evidence="5 8" id="KW-0812">Transmembrane</keyword>
<evidence type="ECO:0000256" key="7">
    <source>
        <dbReference type="ARBA" id="ARBA00023136"/>
    </source>
</evidence>
<dbReference type="RefSeq" id="WP_183901365.1">
    <property type="nucleotide sequence ID" value="NZ_JACIDW010000012.1"/>
</dbReference>
<protein>
    <recommendedName>
        <fullName evidence="8">Bcr/CflA family efflux transporter</fullName>
    </recommendedName>
</protein>
<evidence type="ECO:0000259" key="9">
    <source>
        <dbReference type="PROSITE" id="PS50850"/>
    </source>
</evidence>
<dbReference type="NCBIfam" id="TIGR00710">
    <property type="entry name" value="efflux_Bcr_CflA"/>
    <property type="match status" value="1"/>
</dbReference>
<feature type="transmembrane region" description="Helical" evidence="8">
    <location>
        <begin position="40"/>
        <end position="61"/>
    </location>
</feature>
<evidence type="ECO:0000256" key="1">
    <source>
        <dbReference type="ARBA" id="ARBA00004651"/>
    </source>
</evidence>
<feature type="transmembrane region" description="Helical" evidence="8">
    <location>
        <begin position="335"/>
        <end position="359"/>
    </location>
</feature>
<evidence type="ECO:0000256" key="6">
    <source>
        <dbReference type="ARBA" id="ARBA00022989"/>
    </source>
</evidence>
<keyword evidence="6 8" id="KW-1133">Transmembrane helix</keyword>
<dbReference type="PROSITE" id="PS00216">
    <property type="entry name" value="SUGAR_TRANSPORT_1"/>
    <property type="match status" value="1"/>
</dbReference>
<keyword evidence="11" id="KW-1185">Reference proteome</keyword>
<gene>
    <name evidence="10" type="ORF">GGQ67_003514</name>
</gene>
<dbReference type="SUPFAM" id="SSF103473">
    <property type="entry name" value="MFS general substrate transporter"/>
    <property type="match status" value="1"/>
</dbReference>
<dbReference type="AlphaFoldDB" id="A0A7W6CRH2"/>
<dbReference type="InterPro" id="IPR005829">
    <property type="entry name" value="Sugar_transporter_CS"/>
</dbReference>
<dbReference type="GO" id="GO:0042910">
    <property type="term" value="F:xenobiotic transmembrane transporter activity"/>
    <property type="evidence" value="ECO:0007669"/>
    <property type="project" value="InterPro"/>
</dbReference>
<evidence type="ECO:0000256" key="8">
    <source>
        <dbReference type="RuleBase" id="RU365088"/>
    </source>
</evidence>
<comment type="similarity">
    <text evidence="2 8">Belongs to the major facilitator superfamily. Bcr/CmlA family.</text>
</comment>
<organism evidence="10 11">
    <name type="scientific">Rhizobium metallidurans</name>
    <dbReference type="NCBI Taxonomy" id="1265931"/>
    <lineage>
        <taxon>Bacteria</taxon>
        <taxon>Pseudomonadati</taxon>
        <taxon>Pseudomonadota</taxon>
        <taxon>Alphaproteobacteria</taxon>
        <taxon>Hyphomicrobiales</taxon>
        <taxon>Rhizobiaceae</taxon>
        <taxon>Rhizobium/Agrobacterium group</taxon>
        <taxon>Rhizobium</taxon>
    </lineage>
</organism>
<evidence type="ECO:0000256" key="3">
    <source>
        <dbReference type="ARBA" id="ARBA00022448"/>
    </source>
</evidence>
<feature type="transmembrane region" description="Helical" evidence="8">
    <location>
        <begin position="302"/>
        <end position="323"/>
    </location>
</feature>
<dbReference type="Gene3D" id="1.20.1720.10">
    <property type="entry name" value="Multidrug resistance protein D"/>
    <property type="match status" value="1"/>
</dbReference>
<dbReference type="PROSITE" id="PS50850">
    <property type="entry name" value="MFS"/>
    <property type="match status" value="1"/>
</dbReference>
<comment type="caution">
    <text evidence="8">Lacks conserved residue(s) required for the propagation of feature annotation.</text>
</comment>
<dbReference type="InterPro" id="IPR004812">
    <property type="entry name" value="Efflux_drug-R_Bcr/CmlA"/>
</dbReference>
<keyword evidence="8" id="KW-0997">Cell inner membrane</keyword>
<feature type="transmembrane region" description="Helical" evidence="8">
    <location>
        <begin position="160"/>
        <end position="180"/>
    </location>
</feature>
<evidence type="ECO:0000313" key="10">
    <source>
        <dbReference type="EMBL" id="MBB3965835.1"/>
    </source>
</evidence>
<evidence type="ECO:0000256" key="5">
    <source>
        <dbReference type="ARBA" id="ARBA00022692"/>
    </source>
</evidence>
<evidence type="ECO:0000256" key="4">
    <source>
        <dbReference type="ARBA" id="ARBA00022475"/>
    </source>
</evidence>
<evidence type="ECO:0000256" key="2">
    <source>
        <dbReference type="ARBA" id="ARBA00006236"/>
    </source>
</evidence>
<name>A0A7W6CRH2_9HYPH</name>
<dbReference type="Proteomes" id="UP000582090">
    <property type="component" value="Unassembled WGS sequence"/>
</dbReference>
<feature type="transmembrane region" description="Helical" evidence="8">
    <location>
        <begin position="365"/>
        <end position="387"/>
    </location>
</feature>
<accession>A0A7W6CRH2</accession>
<reference evidence="10 11" key="1">
    <citation type="submission" date="2020-08" db="EMBL/GenBank/DDBJ databases">
        <title>Genomic Encyclopedia of Type Strains, Phase IV (KMG-IV): sequencing the most valuable type-strain genomes for metagenomic binning, comparative biology and taxonomic classification.</title>
        <authorList>
            <person name="Goeker M."/>
        </authorList>
    </citation>
    <scope>NUCLEOTIDE SEQUENCE [LARGE SCALE GENOMIC DNA]</scope>
    <source>
        <strain evidence="10 11">DSM 26575</strain>
    </source>
</reference>